<evidence type="ECO:0000313" key="1">
    <source>
        <dbReference type="EMBL" id="KAJ1107653.1"/>
    </source>
</evidence>
<protein>
    <submittedName>
        <fullName evidence="1">Uncharacterized protein</fullName>
    </submittedName>
</protein>
<evidence type="ECO:0000313" key="2">
    <source>
        <dbReference type="Proteomes" id="UP001066276"/>
    </source>
</evidence>
<keyword evidence="2" id="KW-1185">Reference proteome</keyword>
<reference evidence="1" key="1">
    <citation type="journal article" date="2022" name="bioRxiv">
        <title>Sequencing and chromosome-scale assembly of the giantPleurodeles waltlgenome.</title>
        <authorList>
            <person name="Brown T."/>
            <person name="Elewa A."/>
            <person name="Iarovenko S."/>
            <person name="Subramanian E."/>
            <person name="Araus A.J."/>
            <person name="Petzold A."/>
            <person name="Susuki M."/>
            <person name="Suzuki K.-i.T."/>
            <person name="Hayashi T."/>
            <person name="Toyoda A."/>
            <person name="Oliveira C."/>
            <person name="Osipova E."/>
            <person name="Leigh N.D."/>
            <person name="Simon A."/>
            <person name="Yun M.H."/>
        </authorList>
    </citation>
    <scope>NUCLEOTIDE SEQUENCE</scope>
    <source>
        <strain evidence="1">20211129_DDA</strain>
        <tissue evidence="1">Liver</tissue>
    </source>
</reference>
<dbReference type="AlphaFoldDB" id="A0AAV7N364"/>
<name>A0AAV7N364_PLEWA</name>
<sequence length="121" mass="14183">GLLKDPENCTYMRNWILEFLEFNWGKASLKVVWDALKAGVLWETLSFSLRKQRCAQELMKVAYTKLRAVENQLIFAIERGEDTNNILEQIVIAKAAINEVTARKVVEKYLANHSERYEYRE</sequence>
<accession>A0AAV7N364</accession>
<feature type="non-terminal residue" evidence="1">
    <location>
        <position position="121"/>
    </location>
</feature>
<dbReference type="Proteomes" id="UP001066276">
    <property type="component" value="Chromosome 9"/>
</dbReference>
<gene>
    <name evidence="1" type="ORF">NDU88_005043</name>
</gene>
<dbReference type="EMBL" id="JANPWB010000013">
    <property type="protein sequence ID" value="KAJ1107653.1"/>
    <property type="molecule type" value="Genomic_DNA"/>
</dbReference>
<feature type="non-terminal residue" evidence="1">
    <location>
        <position position="1"/>
    </location>
</feature>
<comment type="caution">
    <text evidence="1">The sequence shown here is derived from an EMBL/GenBank/DDBJ whole genome shotgun (WGS) entry which is preliminary data.</text>
</comment>
<organism evidence="1 2">
    <name type="scientific">Pleurodeles waltl</name>
    <name type="common">Iberian ribbed newt</name>
    <dbReference type="NCBI Taxonomy" id="8319"/>
    <lineage>
        <taxon>Eukaryota</taxon>
        <taxon>Metazoa</taxon>
        <taxon>Chordata</taxon>
        <taxon>Craniata</taxon>
        <taxon>Vertebrata</taxon>
        <taxon>Euteleostomi</taxon>
        <taxon>Amphibia</taxon>
        <taxon>Batrachia</taxon>
        <taxon>Caudata</taxon>
        <taxon>Salamandroidea</taxon>
        <taxon>Salamandridae</taxon>
        <taxon>Pleurodelinae</taxon>
        <taxon>Pleurodeles</taxon>
    </lineage>
</organism>
<proteinExistence type="predicted"/>